<dbReference type="Proteomes" id="UP000002527">
    <property type="component" value="Chromosome"/>
</dbReference>
<sequence length="66" mass="8320">MLTELYDTFWFLLNIVQYMKFHIEYVIYIYFTFILLIIKIQKRFFSYEKESFSNFIHPITYGKELK</sequence>
<feature type="transmembrane region" description="Helical" evidence="1">
    <location>
        <begin position="20"/>
        <end position="38"/>
    </location>
</feature>
<evidence type="ECO:0000313" key="2">
    <source>
        <dbReference type="EMBL" id="AAS41456.1"/>
    </source>
</evidence>
<dbReference type="AlphaFoldDB" id="Q737V6"/>
<keyword evidence="1" id="KW-0812">Transmembrane</keyword>
<proteinExistence type="predicted"/>
<dbReference type="HOGENOM" id="CLU_2821873_0_0_9"/>
<protein>
    <submittedName>
        <fullName evidence="2">Uncharacterized protein</fullName>
    </submittedName>
</protein>
<keyword evidence="1" id="KW-0472">Membrane</keyword>
<dbReference type="EMBL" id="AE017194">
    <property type="protein sequence ID" value="AAS41456.1"/>
    <property type="molecule type" value="Genomic_DNA"/>
</dbReference>
<evidence type="ECO:0000256" key="1">
    <source>
        <dbReference type="SAM" id="Phobius"/>
    </source>
</evidence>
<evidence type="ECO:0000313" key="3">
    <source>
        <dbReference type="Proteomes" id="UP000002527"/>
    </source>
</evidence>
<keyword evidence="1" id="KW-1133">Transmembrane helix</keyword>
<dbReference type="KEGG" id="bca:BCE_2540"/>
<reference evidence="2 3" key="1">
    <citation type="journal article" date="2004" name="Nucleic Acids Res.">
        <title>The genome sequence of Bacillus cereus ATCC 10987 reveals metabolic adaptations and a large plasmid related to Bacillus anthracis pXO1.</title>
        <authorList>
            <person name="Rasko D.A."/>
            <person name="Ravel J."/>
            <person name="Okstad O.A."/>
            <person name="Helgason E."/>
            <person name="Cer R.Z."/>
            <person name="Jiang L."/>
            <person name="Shores K.A."/>
            <person name="Fouts D.E."/>
            <person name="Tourasse N.J."/>
            <person name="Angiuoli S.V."/>
            <person name="Kolonay J."/>
            <person name="Nelson W.C."/>
            <person name="Kolsto A.-B."/>
            <person name="Fraser C.M."/>
            <person name="Read T.D."/>
        </authorList>
    </citation>
    <scope>NUCLEOTIDE SEQUENCE [LARGE SCALE GENOMIC DNA]</scope>
    <source>
        <strain evidence="3">ATCC 10987 / NRS 248</strain>
    </source>
</reference>
<accession>Q737V6</accession>
<name>Q737V6_BACC1</name>
<gene>
    <name evidence="2" type="ordered locus">BCE_2540</name>
</gene>
<organism evidence="2 3">
    <name type="scientific">Bacillus cereus (strain ATCC 10987 / NRS 248)</name>
    <dbReference type="NCBI Taxonomy" id="222523"/>
    <lineage>
        <taxon>Bacteria</taxon>
        <taxon>Bacillati</taxon>
        <taxon>Bacillota</taxon>
        <taxon>Bacilli</taxon>
        <taxon>Bacillales</taxon>
        <taxon>Bacillaceae</taxon>
        <taxon>Bacillus</taxon>
        <taxon>Bacillus cereus group</taxon>
    </lineage>
</organism>